<protein>
    <recommendedName>
        <fullName evidence="3">Retrotransposon gag domain-containing protein</fullName>
    </recommendedName>
</protein>
<sequence length="217" mass="25068">MRARISPPGFASHMPSIGYEIHSFPTTTMKLDILRINGTDPLGWIFKINQFFDYHMTAKDQRLHITSFYIQDEALAWFQWMYSNNMLLSRTTFLQSLESRFALLLYEDPKGAMFKLFQTSSMKEYHARFESLANCIVGLPPLFYLSCFIYGLKSDICQKEEKYLDHTTFLAKSLQPIAPTTGSSSSSFKPSIVVNPPKLPTPIKRLFPDELQARREK</sequence>
<comment type="caution">
    <text evidence="1">The sequence shown here is derived from an EMBL/GenBank/DDBJ whole genome shotgun (WGS) entry which is preliminary data.</text>
</comment>
<evidence type="ECO:0000313" key="1">
    <source>
        <dbReference type="EMBL" id="KAI5435128.1"/>
    </source>
</evidence>
<reference evidence="1 2" key="1">
    <citation type="journal article" date="2022" name="Nat. Genet.">
        <title>Improved pea reference genome and pan-genome highlight genomic features and evolutionary characteristics.</title>
        <authorList>
            <person name="Yang T."/>
            <person name="Liu R."/>
            <person name="Luo Y."/>
            <person name="Hu S."/>
            <person name="Wang D."/>
            <person name="Wang C."/>
            <person name="Pandey M.K."/>
            <person name="Ge S."/>
            <person name="Xu Q."/>
            <person name="Li N."/>
            <person name="Li G."/>
            <person name="Huang Y."/>
            <person name="Saxena R.K."/>
            <person name="Ji Y."/>
            <person name="Li M."/>
            <person name="Yan X."/>
            <person name="He Y."/>
            <person name="Liu Y."/>
            <person name="Wang X."/>
            <person name="Xiang C."/>
            <person name="Varshney R.K."/>
            <person name="Ding H."/>
            <person name="Gao S."/>
            <person name="Zong X."/>
        </authorList>
    </citation>
    <scope>NUCLEOTIDE SEQUENCE [LARGE SCALE GENOMIC DNA]</scope>
    <source>
        <strain evidence="1 2">cv. Zhongwan 6</strain>
    </source>
</reference>
<dbReference type="AlphaFoldDB" id="A0A9D5B5U9"/>
<dbReference type="Gramene" id="Psat02G0181400-T1">
    <property type="protein sequence ID" value="KAI5435128.1"/>
    <property type="gene ID" value="KIW84_021814"/>
</dbReference>
<evidence type="ECO:0008006" key="3">
    <source>
        <dbReference type="Google" id="ProtNLM"/>
    </source>
</evidence>
<dbReference type="Gramene" id="Psat2g056800.1">
    <property type="protein sequence ID" value="Psat2g056800.1.cds"/>
    <property type="gene ID" value="Psat2g056800"/>
</dbReference>
<gene>
    <name evidence="1" type="ORF">KIW84_021814</name>
</gene>
<dbReference type="EMBL" id="JAMSHJ010000002">
    <property type="protein sequence ID" value="KAI5435128.1"/>
    <property type="molecule type" value="Genomic_DNA"/>
</dbReference>
<dbReference type="Proteomes" id="UP001058974">
    <property type="component" value="Chromosome 2"/>
</dbReference>
<name>A0A9D5B5U9_PEA</name>
<evidence type="ECO:0000313" key="2">
    <source>
        <dbReference type="Proteomes" id="UP001058974"/>
    </source>
</evidence>
<proteinExistence type="predicted"/>
<organism evidence="1 2">
    <name type="scientific">Pisum sativum</name>
    <name type="common">Garden pea</name>
    <name type="synonym">Lathyrus oleraceus</name>
    <dbReference type="NCBI Taxonomy" id="3888"/>
    <lineage>
        <taxon>Eukaryota</taxon>
        <taxon>Viridiplantae</taxon>
        <taxon>Streptophyta</taxon>
        <taxon>Embryophyta</taxon>
        <taxon>Tracheophyta</taxon>
        <taxon>Spermatophyta</taxon>
        <taxon>Magnoliopsida</taxon>
        <taxon>eudicotyledons</taxon>
        <taxon>Gunneridae</taxon>
        <taxon>Pentapetalae</taxon>
        <taxon>rosids</taxon>
        <taxon>fabids</taxon>
        <taxon>Fabales</taxon>
        <taxon>Fabaceae</taxon>
        <taxon>Papilionoideae</taxon>
        <taxon>50 kb inversion clade</taxon>
        <taxon>NPAAA clade</taxon>
        <taxon>Hologalegina</taxon>
        <taxon>IRL clade</taxon>
        <taxon>Fabeae</taxon>
        <taxon>Lathyrus</taxon>
    </lineage>
</organism>
<accession>A0A9D5B5U9</accession>
<keyword evidence="2" id="KW-1185">Reference proteome</keyword>